<dbReference type="InterPro" id="IPR050097">
    <property type="entry name" value="Ferredoxin-NADP_redctase_2"/>
</dbReference>
<dbReference type="GO" id="GO:0016491">
    <property type="term" value="F:oxidoreductase activity"/>
    <property type="evidence" value="ECO:0007669"/>
    <property type="project" value="UniProtKB-KW"/>
</dbReference>
<dbReference type="AlphaFoldDB" id="A0A507B8M5"/>
<dbReference type="InterPro" id="IPR023753">
    <property type="entry name" value="FAD/NAD-binding_dom"/>
</dbReference>
<dbReference type="Gene3D" id="3.50.50.60">
    <property type="entry name" value="FAD/NAD(P)-binding domain"/>
    <property type="match status" value="2"/>
</dbReference>
<keyword evidence="4" id="KW-0732">Signal</keyword>
<dbReference type="STRING" id="1093900.A0A507B8M5"/>
<evidence type="ECO:0000256" key="2">
    <source>
        <dbReference type="ARBA" id="ARBA00022630"/>
    </source>
</evidence>
<dbReference type="InterPro" id="IPR036188">
    <property type="entry name" value="FAD/NAD-bd_sf"/>
</dbReference>
<dbReference type="PRINTS" id="PR00368">
    <property type="entry name" value="FADPNR"/>
</dbReference>
<dbReference type="GeneID" id="41971629"/>
<evidence type="ECO:0000313" key="7">
    <source>
        <dbReference type="Proteomes" id="UP000319257"/>
    </source>
</evidence>
<reference evidence="6 7" key="1">
    <citation type="submission" date="2019-06" db="EMBL/GenBank/DDBJ databases">
        <title>Draft genome sequence of the filamentous fungus Phialemoniopsis curvata isolated from diesel fuel.</title>
        <authorList>
            <person name="Varaljay V.A."/>
            <person name="Lyon W.J."/>
            <person name="Crouch A.L."/>
            <person name="Drake C.E."/>
            <person name="Hollomon J.M."/>
            <person name="Nadeau L.J."/>
            <person name="Nunn H.S."/>
            <person name="Stevenson B.S."/>
            <person name="Bojanowski C.L."/>
            <person name="Crookes-Goodson W.J."/>
        </authorList>
    </citation>
    <scope>NUCLEOTIDE SEQUENCE [LARGE SCALE GENOMIC DNA]</scope>
    <source>
        <strain evidence="6 7">D216</strain>
    </source>
</reference>
<proteinExistence type="inferred from homology"/>
<dbReference type="RefSeq" id="XP_030997898.1">
    <property type="nucleotide sequence ID" value="XM_031138564.1"/>
</dbReference>
<protein>
    <recommendedName>
        <fullName evidence="5">FAD/NAD(P)-binding domain-containing protein</fullName>
    </recommendedName>
</protein>
<accession>A0A507B8M5</accession>
<name>A0A507B8M5_9PEZI</name>
<keyword evidence="2" id="KW-0285">Flavoprotein</keyword>
<dbReference type="Pfam" id="PF07992">
    <property type="entry name" value="Pyr_redox_2"/>
    <property type="match status" value="1"/>
</dbReference>
<feature type="domain" description="FAD/NAD(P)-binding" evidence="5">
    <location>
        <begin position="36"/>
        <end position="196"/>
    </location>
</feature>
<dbReference type="EMBL" id="SKBQ01000019">
    <property type="protein sequence ID" value="TPX16187.1"/>
    <property type="molecule type" value="Genomic_DNA"/>
</dbReference>
<comment type="caution">
    <text evidence="6">The sequence shown here is derived from an EMBL/GenBank/DDBJ whole genome shotgun (WGS) entry which is preliminary data.</text>
</comment>
<dbReference type="Proteomes" id="UP000319257">
    <property type="component" value="Unassembled WGS sequence"/>
</dbReference>
<evidence type="ECO:0000259" key="5">
    <source>
        <dbReference type="Pfam" id="PF07992"/>
    </source>
</evidence>
<gene>
    <name evidence="6" type="ORF">E0L32_004182</name>
</gene>
<evidence type="ECO:0000256" key="3">
    <source>
        <dbReference type="ARBA" id="ARBA00023002"/>
    </source>
</evidence>
<dbReference type="SUPFAM" id="SSF51905">
    <property type="entry name" value="FAD/NAD(P)-binding domain"/>
    <property type="match status" value="1"/>
</dbReference>
<feature type="chain" id="PRO_5021454954" description="FAD/NAD(P)-binding domain-containing protein" evidence="4">
    <location>
        <begin position="18"/>
        <end position="427"/>
    </location>
</feature>
<evidence type="ECO:0000256" key="4">
    <source>
        <dbReference type="SAM" id="SignalP"/>
    </source>
</evidence>
<evidence type="ECO:0000313" key="6">
    <source>
        <dbReference type="EMBL" id="TPX16187.1"/>
    </source>
</evidence>
<dbReference type="GO" id="GO:0097237">
    <property type="term" value="P:cellular response to toxic substance"/>
    <property type="evidence" value="ECO:0007669"/>
    <property type="project" value="UniProtKB-ARBA"/>
</dbReference>
<sequence length="427" mass="46187">MKLSPSLIPALISTAWAAAIPDTSDTSVAAFEDNHYDAVVVGGGPSGLAALSGLARVRRKVLLIDSGVYRNAPTRHMHDVLGFDGVTPAYFRWAARKQIEFYDTIQMTNGTVVSITAPDATINSNTTTPYFTVTTAFDGGSDATRNISARRIILGTGLRDLLSDTPGIRQNFGEGLYWCPWCDGHEHADQPFGVIGPLSSVPSNVREVSTLNKDIIVFVNGTDTEDNRKALDTASPGWQSLLQYRNITIENRTISAVVRLRDGSTANNGTNATAAALPSVEEYDLFRVDFEEGPSIERAAFILSIANEQASWVGRDMGVALYGEGRMYTDSNLLTNIKGVYAIGDANLDNSTNVPHAMYTGKRAAVNCHLDLAKEEASKDIYIEQLNSSSSGSTKRSVPPTPLDPRALWNVVNGDLDDVLFAGEYDQ</sequence>
<feature type="signal peptide" evidence="4">
    <location>
        <begin position="1"/>
        <end position="17"/>
    </location>
</feature>
<keyword evidence="7" id="KW-1185">Reference proteome</keyword>
<dbReference type="OrthoDB" id="4570620at2759"/>
<dbReference type="InParanoid" id="A0A507B8M5"/>
<evidence type="ECO:0000256" key="1">
    <source>
        <dbReference type="ARBA" id="ARBA00009333"/>
    </source>
</evidence>
<dbReference type="PANTHER" id="PTHR48105">
    <property type="entry name" value="THIOREDOXIN REDUCTASE 1-RELATED-RELATED"/>
    <property type="match status" value="1"/>
</dbReference>
<dbReference type="PRINTS" id="PR00469">
    <property type="entry name" value="PNDRDTASEII"/>
</dbReference>
<comment type="similarity">
    <text evidence="1">Belongs to the class-II pyridine nucleotide-disulfide oxidoreductase family.</text>
</comment>
<organism evidence="6 7">
    <name type="scientific">Thyridium curvatum</name>
    <dbReference type="NCBI Taxonomy" id="1093900"/>
    <lineage>
        <taxon>Eukaryota</taxon>
        <taxon>Fungi</taxon>
        <taxon>Dikarya</taxon>
        <taxon>Ascomycota</taxon>
        <taxon>Pezizomycotina</taxon>
        <taxon>Sordariomycetes</taxon>
        <taxon>Sordariomycetidae</taxon>
        <taxon>Thyridiales</taxon>
        <taxon>Thyridiaceae</taxon>
        <taxon>Thyridium</taxon>
    </lineage>
</organism>
<keyword evidence="3" id="KW-0560">Oxidoreductase</keyword>